<dbReference type="InterPro" id="IPR036409">
    <property type="entry name" value="Aldolase_II/adducin_N_sf"/>
</dbReference>
<dbReference type="PANTHER" id="PTHR10672">
    <property type="entry name" value="ADDUCIN"/>
    <property type="match status" value="1"/>
</dbReference>
<dbReference type="PANTHER" id="PTHR10672:SF41">
    <property type="entry name" value="CLASS II ALDOLASE_ADDUCIN DOMAIN PROTEIN (AFU_ORTHOLOGUE AFUA_3G01330)"/>
    <property type="match status" value="1"/>
</dbReference>
<dbReference type="NCBIfam" id="NF004855">
    <property type="entry name" value="PRK06208.1"/>
    <property type="match status" value="1"/>
</dbReference>
<keyword evidence="3" id="KW-1185">Reference proteome</keyword>
<dbReference type="GO" id="GO:0051015">
    <property type="term" value="F:actin filament binding"/>
    <property type="evidence" value="ECO:0007669"/>
    <property type="project" value="TreeGrafter"/>
</dbReference>
<dbReference type="Proteomes" id="UP000567179">
    <property type="component" value="Unassembled WGS sequence"/>
</dbReference>
<dbReference type="FunFam" id="3.40.225.10:FF:000009">
    <property type="entry name" value="Class II aldolase/adducin N-terminal"/>
    <property type="match status" value="1"/>
</dbReference>
<evidence type="ECO:0000259" key="1">
    <source>
        <dbReference type="SMART" id="SM01007"/>
    </source>
</evidence>
<evidence type="ECO:0000313" key="2">
    <source>
        <dbReference type="EMBL" id="KAF5330681.1"/>
    </source>
</evidence>
<dbReference type="AlphaFoldDB" id="A0A8H5BWR2"/>
<dbReference type="SUPFAM" id="SSF53639">
    <property type="entry name" value="AraD/HMP-PK domain-like"/>
    <property type="match status" value="1"/>
</dbReference>
<dbReference type="Gene3D" id="3.40.225.10">
    <property type="entry name" value="Class II aldolase/adducin N-terminal domain"/>
    <property type="match status" value="1"/>
</dbReference>
<reference evidence="2 3" key="1">
    <citation type="journal article" date="2020" name="ISME J.">
        <title>Uncovering the hidden diversity of litter-decomposition mechanisms in mushroom-forming fungi.</title>
        <authorList>
            <person name="Floudas D."/>
            <person name="Bentzer J."/>
            <person name="Ahren D."/>
            <person name="Johansson T."/>
            <person name="Persson P."/>
            <person name="Tunlid A."/>
        </authorList>
    </citation>
    <scope>NUCLEOTIDE SEQUENCE [LARGE SCALE GENOMIC DNA]</scope>
    <source>
        <strain evidence="2 3">CBS 101986</strain>
    </source>
</reference>
<feature type="domain" description="Class II aldolase/adducin N-terminal" evidence="1">
    <location>
        <begin position="44"/>
        <end position="225"/>
    </location>
</feature>
<sequence length="282" mass="30740">MASTDSPQHGDVPKVAITEEGKASSFPVPPTFASKQKEREYLKFRLAQAFRIFGNFGYNEGVAGHITDPIKPDCFWVNPFGLHFRLIQPSDLLLVDHLGNIQEESGPRRLLSGAAFAIHSGLHTARSDILCAAHTHSIHGKAFSALGRELDMLTQDACAFYNDHVLYRQFKGVVLDKEEGKHIAEALGNKKAAILQNHGLIVATDSIEATVFFFIALEKACQVQLMADAAAAGTGSVTVKISPEEALATYKSNGYNAAGWFQGLTEFGLLEAQEGKSFEFQE</sequence>
<dbReference type="SMART" id="SM01007">
    <property type="entry name" value="Aldolase_II"/>
    <property type="match status" value="1"/>
</dbReference>
<dbReference type="InterPro" id="IPR001303">
    <property type="entry name" value="Aldolase_II/adducin_N"/>
</dbReference>
<dbReference type="EMBL" id="JAACJJ010000001">
    <property type="protein sequence ID" value="KAF5330681.1"/>
    <property type="molecule type" value="Genomic_DNA"/>
</dbReference>
<accession>A0A8H5BWR2</accession>
<dbReference type="Pfam" id="PF00596">
    <property type="entry name" value="Aldolase_II"/>
    <property type="match status" value="1"/>
</dbReference>
<dbReference type="OrthoDB" id="3238794at2759"/>
<protein>
    <recommendedName>
        <fullName evidence="1">Class II aldolase/adducin N-terminal domain-containing protein</fullName>
    </recommendedName>
</protein>
<name>A0A8H5BWR2_9AGAR</name>
<organism evidence="2 3">
    <name type="scientific">Psilocybe cf. subviscida</name>
    <dbReference type="NCBI Taxonomy" id="2480587"/>
    <lineage>
        <taxon>Eukaryota</taxon>
        <taxon>Fungi</taxon>
        <taxon>Dikarya</taxon>
        <taxon>Basidiomycota</taxon>
        <taxon>Agaricomycotina</taxon>
        <taxon>Agaricomycetes</taxon>
        <taxon>Agaricomycetidae</taxon>
        <taxon>Agaricales</taxon>
        <taxon>Agaricineae</taxon>
        <taxon>Strophariaceae</taxon>
        <taxon>Psilocybe</taxon>
    </lineage>
</organism>
<dbReference type="InterPro" id="IPR051017">
    <property type="entry name" value="Aldolase-II_Adducin_sf"/>
</dbReference>
<evidence type="ECO:0000313" key="3">
    <source>
        <dbReference type="Proteomes" id="UP000567179"/>
    </source>
</evidence>
<dbReference type="GO" id="GO:0005856">
    <property type="term" value="C:cytoskeleton"/>
    <property type="evidence" value="ECO:0007669"/>
    <property type="project" value="TreeGrafter"/>
</dbReference>
<gene>
    <name evidence="2" type="ORF">D9619_005772</name>
</gene>
<comment type="caution">
    <text evidence="2">The sequence shown here is derived from an EMBL/GenBank/DDBJ whole genome shotgun (WGS) entry which is preliminary data.</text>
</comment>
<proteinExistence type="predicted"/>